<gene>
    <name evidence="2" type="ORF">BDZ85DRAFT_131926</name>
</gene>
<dbReference type="EMBL" id="ML992588">
    <property type="protein sequence ID" value="KAF2218134.1"/>
    <property type="molecule type" value="Genomic_DNA"/>
</dbReference>
<evidence type="ECO:0000313" key="3">
    <source>
        <dbReference type="Proteomes" id="UP000799538"/>
    </source>
</evidence>
<keyword evidence="1" id="KW-0175">Coiled coil</keyword>
<organism evidence="2 3">
    <name type="scientific">Elsinoe ampelina</name>
    <dbReference type="NCBI Taxonomy" id="302913"/>
    <lineage>
        <taxon>Eukaryota</taxon>
        <taxon>Fungi</taxon>
        <taxon>Dikarya</taxon>
        <taxon>Ascomycota</taxon>
        <taxon>Pezizomycotina</taxon>
        <taxon>Dothideomycetes</taxon>
        <taxon>Dothideomycetidae</taxon>
        <taxon>Myriangiales</taxon>
        <taxon>Elsinoaceae</taxon>
        <taxon>Elsinoe</taxon>
    </lineage>
</organism>
<protein>
    <submittedName>
        <fullName evidence="2">Uncharacterized protein</fullName>
    </submittedName>
</protein>
<dbReference type="Proteomes" id="UP000799538">
    <property type="component" value="Unassembled WGS sequence"/>
</dbReference>
<evidence type="ECO:0000256" key="1">
    <source>
        <dbReference type="SAM" id="Coils"/>
    </source>
</evidence>
<evidence type="ECO:0000313" key="2">
    <source>
        <dbReference type="EMBL" id="KAF2218134.1"/>
    </source>
</evidence>
<accession>A0A6A6FXR6</accession>
<keyword evidence="3" id="KW-1185">Reference proteome</keyword>
<sequence length="112" mass="12712">MSNATVDRALLSPLNVSKEGLCKHTEYMVGCAACLLIDLRVDAEEARSQIQSLQTDLQDTQVSLQRPGLRQADHESLTKKFKELDQRLRDWTARQQGLRTLMTKAYRECAGF</sequence>
<dbReference type="OrthoDB" id="10642267at2759"/>
<feature type="coiled-coil region" evidence="1">
    <location>
        <begin position="36"/>
        <end position="94"/>
    </location>
</feature>
<proteinExistence type="predicted"/>
<reference evidence="3" key="1">
    <citation type="journal article" date="2020" name="Stud. Mycol.">
        <title>101 Dothideomycetes genomes: A test case for predicting lifestyles and emergence of pathogens.</title>
        <authorList>
            <person name="Haridas S."/>
            <person name="Albert R."/>
            <person name="Binder M."/>
            <person name="Bloem J."/>
            <person name="LaButti K."/>
            <person name="Salamov A."/>
            <person name="Andreopoulos B."/>
            <person name="Baker S."/>
            <person name="Barry K."/>
            <person name="Bills G."/>
            <person name="Bluhm B."/>
            <person name="Cannon C."/>
            <person name="Castanera R."/>
            <person name="Culley D."/>
            <person name="Daum C."/>
            <person name="Ezra D."/>
            <person name="Gonzalez J."/>
            <person name="Henrissat B."/>
            <person name="Kuo A."/>
            <person name="Liang C."/>
            <person name="Lipzen A."/>
            <person name="Lutzoni F."/>
            <person name="Magnuson J."/>
            <person name="Mondo S."/>
            <person name="Nolan M."/>
            <person name="Ohm R."/>
            <person name="Pangilinan J."/>
            <person name="Park H.-J."/>
            <person name="Ramirez L."/>
            <person name="Alfaro M."/>
            <person name="Sun H."/>
            <person name="Tritt A."/>
            <person name="Yoshinaga Y."/>
            <person name="Zwiers L.-H."/>
            <person name="Turgeon B."/>
            <person name="Goodwin S."/>
            <person name="Spatafora J."/>
            <person name="Crous P."/>
            <person name="Grigoriev I."/>
        </authorList>
    </citation>
    <scope>NUCLEOTIDE SEQUENCE [LARGE SCALE GENOMIC DNA]</scope>
    <source>
        <strain evidence="3">CECT 20119</strain>
    </source>
</reference>
<dbReference type="AlphaFoldDB" id="A0A6A6FXR6"/>
<name>A0A6A6FXR6_9PEZI</name>